<dbReference type="PANTHER" id="PTHR21301:SF10">
    <property type="entry name" value="REVERSE TRANSCRIPTASE DOMAIN-CONTAINING PROTEIN"/>
    <property type="match status" value="1"/>
</dbReference>
<feature type="compositionally biased region" description="Polar residues" evidence="1">
    <location>
        <begin position="237"/>
        <end position="249"/>
    </location>
</feature>
<feature type="region of interest" description="Disordered" evidence="1">
    <location>
        <begin position="433"/>
        <end position="460"/>
    </location>
</feature>
<proteinExistence type="predicted"/>
<sequence length="460" mass="52887">MNWDTIGQHTNINLDLFLEITNFCIDSSYFKFREKFYEQTFGTAMGSPLSPILAEVVMEVLLRTVTNKLKFPVPVIKKYVDDLFMALPADKIEETLQIFNSYHQSLQFTVEKESDGKLPFLDTLVTRNPDQTLSTQWYSKPISSGRLLNYHSFHPTMMKVNVAANFIHRVKSLTTSNQTQNQLENNIFLHLRRNNYPSSLINRLLCRSRTAIPQNNRQIENTTPNVHPSATDPIAAASTSNQQIQNHPSTESLQYRSLPFIAHLSPTIASLLKNDFPQVRIAYKTLKNTKTILRSVKDPLPILDQHNVIYSLSCKNCQQTYIGMTRNQLKTRMNGHRSNIHEYTKHIQNNKTQTDEEMIRLGEKTAVMKHIIENNHMFNTTQPKILDRTNRTAKLPILEMCHIASRSNTVNHRTDVDGLSTTYAGLLHSIKKSNSRKRHTTTTIEQMSTEQTVQNHLPQN</sequence>
<reference evidence="4" key="1">
    <citation type="journal article" date="2015" name="Proc. Natl. Acad. Sci. U.S.A.">
        <title>Genome sequence of the Asian Tiger mosquito, Aedes albopictus, reveals insights into its biology, genetics, and evolution.</title>
        <authorList>
            <person name="Chen X.G."/>
            <person name="Jiang X."/>
            <person name="Gu J."/>
            <person name="Xu M."/>
            <person name="Wu Y."/>
            <person name="Deng Y."/>
            <person name="Zhang C."/>
            <person name="Bonizzoni M."/>
            <person name="Dermauw W."/>
            <person name="Vontas J."/>
            <person name="Armbruster P."/>
            <person name="Huang X."/>
            <person name="Yang Y."/>
            <person name="Zhang H."/>
            <person name="He W."/>
            <person name="Peng H."/>
            <person name="Liu Y."/>
            <person name="Wu K."/>
            <person name="Chen J."/>
            <person name="Lirakis M."/>
            <person name="Topalis P."/>
            <person name="Van Leeuwen T."/>
            <person name="Hall A.B."/>
            <person name="Jiang X."/>
            <person name="Thorpe C."/>
            <person name="Mueller R.L."/>
            <person name="Sun C."/>
            <person name="Waterhouse R.M."/>
            <person name="Yan G."/>
            <person name="Tu Z.J."/>
            <person name="Fang X."/>
            <person name="James A.A."/>
        </authorList>
    </citation>
    <scope>NUCLEOTIDE SEQUENCE [LARGE SCALE GENOMIC DNA]</scope>
    <source>
        <strain evidence="4">Foshan</strain>
    </source>
</reference>
<evidence type="ECO:0000259" key="2">
    <source>
        <dbReference type="PROSITE" id="PS50878"/>
    </source>
</evidence>
<dbReference type="CDD" id="cd00304">
    <property type="entry name" value="RT_like"/>
    <property type="match status" value="1"/>
</dbReference>
<evidence type="ECO:0000256" key="1">
    <source>
        <dbReference type="SAM" id="MobiDB-lite"/>
    </source>
</evidence>
<feature type="region of interest" description="Disordered" evidence="1">
    <location>
        <begin position="215"/>
        <end position="249"/>
    </location>
</feature>
<protein>
    <recommendedName>
        <fullName evidence="2">Reverse transcriptase domain-containing protein</fullName>
    </recommendedName>
</protein>
<dbReference type="EnsemblMetazoa" id="AALFPA23_009542.R13140">
    <property type="protein sequence ID" value="AALFPA23_009542.P13140"/>
    <property type="gene ID" value="AALFPA23_009542"/>
</dbReference>
<dbReference type="RefSeq" id="XP_062710970.1">
    <property type="nucleotide sequence ID" value="XM_062854986.1"/>
</dbReference>
<dbReference type="EnsemblMetazoa" id="AALFPA23_009542.R13139">
    <property type="protein sequence ID" value="AALFPA23_009542.P13139"/>
    <property type="gene ID" value="AALFPA23_009542"/>
</dbReference>
<dbReference type="PROSITE" id="PS50878">
    <property type="entry name" value="RT_POL"/>
    <property type="match status" value="1"/>
</dbReference>
<feature type="compositionally biased region" description="Polar residues" evidence="1">
    <location>
        <begin position="441"/>
        <end position="460"/>
    </location>
</feature>
<dbReference type="PANTHER" id="PTHR21301">
    <property type="entry name" value="REVERSE TRANSCRIPTASE"/>
    <property type="match status" value="1"/>
</dbReference>
<dbReference type="InterPro" id="IPR058912">
    <property type="entry name" value="HTH_animal"/>
</dbReference>
<reference evidence="3" key="2">
    <citation type="submission" date="2025-05" db="UniProtKB">
        <authorList>
            <consortium name="EnsemblMetazoa"/>
        </authorList>
    </citation>
    <scope>IDENTIFICATION</scope>
    <source>
        <strain evidence="3">Foshan</strain>
    </source>
</reference>
<dbReference type="Pfam" id="PF26215">
    <property type="entry name" value="HTH_animal"/>
    <property type="match status" value="1"/>
</dbReference>
<feature type="compositionally biased region" description="Polar residues" evidence="1">
    <location>
        <begin position="215"/>
        <end position="228"/>
    </location>
</feature>
<dbReference type="RefSeq" id="XP_062710969.1">
    <property type="nucleotide sequence ID" value="XM_062854985.1"/>
</dbReference>
<evidence type="ECO:0000313" key="4">
    <source>
        <dbReference type="Proteomes" id="UP000069940"/>
    </source>
</evidence>
<accession>A0ABM1YIR9</accession>
<feature type="domain" description="Reverse transcriptase" evidence="2">
    <location>
        <begin position="1"/>
        <end position="142"/>
    </location>
</feature>
<organism evidence="3 4">
    <name type="scientific">Aedes albopictus</name>
    <name type="common">Asian tiger mosquito</name>
    <name type="synonym">Stegomyia albopicta</name>
    <dbReference type="NCBI Taxonomy" id="7160"/>
    <lineage>
        <taxon>Eukaryota</taxon>
        <taxon>Metazoa</taxon>
        <taxon>Ecdysozoa</taxon>
        <taxon>Arthropoda</taxon>
        <taxon>Hexapoda</taxon>
        <taxon>Insecta</taxon>
        <taxon>Pterygota</taxon>
        <taxon>Neoptera</taxon>
        <taxon>Endopterygota</taxon>
        <taxon>Diptera</taxon>
        <taxon>Nematocera</taxon>
        <taxon>Culicoidea</taxon>
        <taxon>Culicidae</taxon>
        <taxon>Culicinae</taxon>
        <taxon>Aedini</taxon>
        <taxon>Aedes</taxon>
        <taxon>Stegomyia</taxon>
    </lineage>
</organism>
<dbReference type="GeneID" id="134289005"/>
<keyword evidence="4" id="KW-1185">Reference proteome</keyword>
<evidence type="ECO:0000313" key="3">
    <source>
        <dbReference type="EnsemblMetazoa" id="AALFPA23_009542.P13139"/>
    </source>
</evidence>
<name>A0ABM1YIR9_AEDAL</name>
<dbReference type="CDD" id="cd10442">
    <property type="entry name" value="GIY-YIG_PLEs"/>
    <property type="match status" value="1"/>
</dbReference>
<dbReference type="InterPro" id="IPR000477">
    <property type="entry name" value="RT_dom"/>
</dbReference>
<dbReference type="Proteomes" id="UP000069940">
    <property type="component" value="Unassembled WGS sequence"/>
</dbReference>